<feature type="signal peptide" evidence="4">
    <location>
        <begin position="1"/>
        <end position="21"/>
    </location>
</feature>
<proteinExistence type="predicted"/>
<keyword evidence="7" id="KW-1185">Reference proteome</keyword>
<dbReference type="PANTHER" id="PTHR36307:SF1">
    <property type="entry name" value="FLAGELLA BASAL BODY P-RING FORMATION PROTEIN FLGA"/>
    <property type="match status" value="1"/>
</dbReference>
<keyword evidence="6" id="KW-0966">Cell projection</keyword>
<evidence type="ECO:0000259" key="5">
    <source>
        <dbReference type="SMART" id="SM00858"/>
    </source>
</evidence>
<dbReference type="RefSeq" id="WP_171217069.1">
    <property type="nucleotide sequence ID" value="NZ_JABEPP010000001.1"/>
</dbReference>
<accession>A0A849HX00</accession>
<reference evidence="6 7" key="1">
    <citation type="submission" date="2020-04" db="EMBL/GenBank/DDBJ databases">
        <title>Enterovirga sp. isolate from soil.</title>
        <authorList>
            <person name="Chea S."/>
            <person name="Kim D.-U."/>
        </authorList>
    </citation>
    <scope>NUCLEOTIDE SEQUENCE [LARGE SCALE GENOMIC DNA]</scope>
    <source>
        <strain evidence="6 7">DB1703</strain>
    </source>
</reference>
<dbReference type="CDD" id="cd11614">
    <property type="entry name" value="SAF_CpaB_FlgA_like"/>
    <property type="match status" value="1"/>
</dbReference>
<dbReference type="Gene3D" id="2.30.30.760">
    <property type="match status" value="1"/>
</dbReference>
<feature type="chain" id="PRO_5032465973" evidence="4">
    <location>
        <begin position="22"/>
        <end position="329"/>
    </location>
</feature>
<dbReference type="InterPro" id="IPR039246">
    <property type="entry name" value="Flagellar_FlgA"/>
</dbReference>
<evidence type="ECO:0000256" key="1">
    <source>
        <dbReference type="ARBA" id="ARBA00004418"/>
    </source>
</evidence>
<dbReference type="Pfam" id="PF13144">
    <property type="entry name" value="ChapFlgA"/>
    <property type="match status" value="1"/>
</dbReference>
<dbReference type="AlphaFoldDB" id="A0A849HX00"/>
<organism evidence="6 7">
    <name type="scientific">Enterovirga aerilata</name>
    <dbReference type="NCBI Taxonomy" id="2730920"/>
    <lineage>
        <taxon>Bacteria</taxon>
        <taxon>Pseudomonadati</taxon>
        <taxon>Pseudomonadota</taxon>
        <taxon>Alphaproteobacteria</taxon>
        <taxon>Hyphomicrobiales</taxon>
        <taxon>Methylobacteriaceae</taxon>
        <taxon>Enterovirga</taxon>
    </lineage>
</organism>
<name>A0A849HX00_9HYPH</name>
<comment type="caution">
    <text evidence="6">The sequence shown here is derived from an EMBL/GenBank/DDBJ whole genome shotgun (WGS) entry which is preliminary data.</text>
</comment>
<dbReference type="NCBIfam" id="TIGR03170">
    <property type="entry name" value="flgA_cterm"/>
    <property type="match status" value="1"/>
</dbReference>
<protein>
    <submittedName>
        <fullName evidence="6">Flagellar basal body P-ring formation protein FlgA</fullName>
    </submittedName>
</protein>
<dbReference type="GO" id="GO:0042597">
    <property type="term" value="C:periplasmic space"/>
    <property type="evidence" value="ECO:0007669"/>
    <property type="project" value="UniProtKB-SubCell"/>
</dbReference>
<keyword evidence="3" id="KW-0574">Periplasm</keyword>
<evidence type="ECO:0000256" key="3">
    <source>
        <dbReference type="ARBA" id="ARBA00022764"/>
    </source>
</evidence>
<evidence type="ECO:0000313" key="7">
    <source>
        <dbReference type="Proteomes" id="UP000564885"/>
    </source>
</evidence>
<dbReference type="InterPro" id="IPR017585">
    <property type="entry name" value="SAF_FlgA"/>
</dbReference>
<evidence type="ECO:0000256" key="4">
    <source>
        <dbReference type="SAM" id="SignalP"/>
    </source>
</evidence>
<comment type="subcellular location">
    <subcellularLocation>
        <location evidence="1">Periplasm</location>
    </subcellularLocation>
</comment>
<dbReference type="EMBL" id="JABEPP010000001">
    <property type="protein sequence ID" value="NNM71632.1"/>
    <property type="molecule type" value="Genomic_DNA"/>
</dbReference>
<dbReference type="GO" id="GO:0044780">
    <property type="term" value="P:bacterial-type flagellum assembly"/>
    <property type="evidence" value="ECO:0007669"/>
    <property type="project" value="InterPro"/>
</dbReference>
<dbReference type="Proteomes" id="UP000564885">
    <property type="component" value="Unassembled WGS sequence"/>
</dbReference>
<evidence type="ECO:0000256" key="2">
    <source>
        <dbReference type="ARBA" id="ARBA00022729"/>
    </source>
</evidence>
<keyword evidence="6" id="KW-0969">Cilium</keyword>
<feature type="domain" description="SAF" evidence="5">
    <location>
        <begin position="188"/>
        <end position="250"/>
    </location>
</feature>
<dbReference type="PANTHER" id="PTHR36307">
    <property type="entry name" value="FLAGELLA BASAL BODY P-RING FORMATION PROTEIN FLGA"/>
    <property type="match status" value="1"/>
</dbReference>
<dbReference type="SMART" id="SM00858">
    <property type="entry name" value="SAF"/>
    <property type="match status" value="1"/>
</dbReference>
<dbReference type="InterPro" id="IPR013974">
    <property type="entry name" value="SAF"/>
</dbReference>
<dbReference type="Gene3D" id="3.90.1210.10">
    <property type="entry name" value="Antifreeze-like/N-acetylneuraminic acid synthase C-terminal domain"/>
    <property type="match status" value="1"/>
</dbReference>
<sequence length="329" mass="34081">MIRTLACALGAALLWSGAAFAADRPILRGDVVAKRDILTLADLVEGAPAALAETALFRSPVLGQTGTIQTRRIVEAAQELGMSGLETGGRLQITVTRAARQVGGGEIEAALRRALGDKLGFDPAATGIVFDGAPPQLTLAPDTRGEVVAGDLLLDRRSRRLSATVWIGPSPTERRASLRVSGTVVDLVDVAVLTRSLERGESVRPSDISVEKRPRDAVSPDAILDGTSLAGRVARRALGAGGFVRSGDLARPELVQKGEIVTAVYEAPGMILSMRVRASEGGALGDVITIVNPGSKKAVPATVVAPGKVSVRPGFTERVVAAGALPSQN</sequence>
<keyword evidence="2 4" id="KW-0732">Signal</keyword>
<keyword evidence="6" id="KW-0282">Flagellum</keyword>
<evidence type="ECO:0000313" key="6">
    <source>
        <dbReference type="EMBL" id="NNM71632.1"/>
    </source>
</evidence>
<gene>
    <name evidence="6" type="primary">flgA</name>
    <name evidence="6" type="ORF">HJG44_04370</name>
</gene>